<dbReference type="GO" id="GO:0005737">
    <property type="term" value="C:cytoplasm"/>
    <property type="evidence" value="ECO:0007669"/>
    <property type="project" value="TreeGrafter"/>
</dbReference>
<dbReference type="GO" id="GO:0004309">
    <property type="term" value="F:exopolyphosphatase activity"/>
    <property type="evidence" value="ECO:0007669"/>
    <property type="project" value="TreeGrafter"/>
</dbReference>
<feature type="compositionally biased region" description="Basic and acidic residues" evidence="1">
    <location>
        <begin position="535"/>
        <end position="554"/>
    </location>
</feature>
<dbReference type="KEGG" id="cam:101515423"/>
<evidence type="ECO:0000256" key="1">
    <source>
        <dbReference type="SAM" id="MobiDB-lite"/>
    </source>
</evidence>
<feature type="compositionally biased region" description="Low complexity" evidence="1">
    <location>
        <begin position="181"/>
        <end position="191"/>
    </location>
</feature>
<feature type="compositionally biased region" description="Pro residues" evidence="1">
    <location>
        <begin position="192"/>
        <end position="205"/>
    </location>
</feature>
<dbReference type="RefSeq" id="XP_004515901.1">
    <property type="nucleotide sequence ID" value="XM_004515844.3"/>
</dbReference>
<dbReference type="OrthoDB" id="374045at2759"/>
<dbReference type="Gene3D" id="3.90.1640.10">
    <property type="entry name" value="inorganic pyrophosphatase (n-terminal core)"/>
    <property type="match status" value="2"/>
</dbReference>
<organism evidence="2 3">
    <name type="scientific">Cicer arietinum</name>
    <name type="common">Chickpea</name>
    <name type="synonym">Garbanzo</name>
    <dbReference type="NCBI Taxonomy" id="3827"/>
    <lineage>
        <taxon>Eukaryota</taxon>
        <taxon>Viridiplantae</taxon>
        <taxon>Streptophyta</taxon>
        <taxon>Embryophyta</taxon>
        <taxon>Tracheophyta</taxon>
        <taxon>Spermatophyta</taxon>
        <taxon>Magnoliopsida</taxon>
        <taxon>eudicotyledons</taxon>
        <taxon>Gunneridae</taxon>
        <taxon>Pentapetalae</taxon>
        <taxon>rosids</taxon>
        <taxon>fabids</taxon>
        <taxon>Fabales</taxon>
        <taxon>Fabaceae</taxon>
        <taxon>Papilionoideae</taxon>
        <taxon>50 kb inversion clade</taxon>
        <taxon>NPAAA clade</taxon>
        <taxon>Hologalegina</taxon>
        <taxon>IRL clade</taxon>
        <taxon>Cicereae</taxon>
        <taxon>Cicer</taxon>
    </lineage>
</organism>
<dbReference type="STRING" id="3827.A0A1S2Z6G9"/>
<proteinExistence type="predicted"/>
<dbReference type="PANTHER" id="PTHR12112:SF39">
    <property type="entry name" value="EG:152A3.5 PROTEIN (FBGN0003116_PN PROTEIN)"/>
    <property type="match status" value="1"/>
</dbReference>
<feature type="compositionally biased region" description="Basic and acidic residues" evidence="1">
    <location>
        <begin position="1"/>
        <end position="11"/>
    </location>
</feature>
<feature type="compositionally biased region" description="Polar residues" evidence="1">
    <location>
        <begin position="573"/>
        <end position="586"/>
    </location>
</feature>
<evidence type="ECO:0000313" key="2">
    <source>
        <dbReference type="Proteomes" id="UP000087171"/>
    </source>
</evidence>
<feature type="compositionally biased region" description="Polar residues" evidence="1">
    <location>
        <begin position="213"/>
        <end position="251"/>
    </location>
</feature>
<dbReference type="Proteomes" id="UP000087171">
    <property type="component" value="Unplaced"/>
</dbReference>
<sequence length="609" mass="67726">MERRLNRERKGSQNLQKKMAKTLHIEEPPPDLTDFMNDMFFGTADTHKKTYDLTGGVGGMDDDDDGFDDSTRSNSARLTQEWLQEARRMVASSPSRSESPGRLLGSPRFASSSPSSHRTEELSRTRSARRYRTAEGISDEILSKTAKHSRNKSDTFTQPSLHGDGSPATAVHKWFSNILKPNNNNNNNSNITPPPSPDSLPPRQPLPRKSRFQTEPSTAPNPQGIQPPNYNSRRTFKTSVPSQDNSNQRTQPTSASTLPLSPPRNLVESAHRRTISSSTCSWEKIEPVTHVAKAEEATEEYSLNGFLKEQRNLFQRFSKGEIRGNANIVLSGHSNSTASMVAAICHAWLSGYRQRENDDGRNEGTVVVPVMNVKRGDMCKLKQAAWLFHHASLDATSLLFIDEVDMESLLMTGKLRVLMVGQDILSATGEVGSQCTVLTDNYCEDAYDLLQNSVLKKLLLAGILLDTQNLKASATLSMTRDAEAVQLLLVGSAPNYRYALFDQLTQDQKSSSFVESLNHNYWKHPDESDQNSEGNMEHKVCERKLSSTSDRETTMRSSKTNSMEAKVKLATPLMQSPSPTIGASSNAEKEASRGKNKFFLARWFGFGSK</sequence>
<feature type="region of interest" description="Disordered" evidence="1">
    <location>
        <begin position="1"/>
        <end position="30"/>
    </location>
</feature>
<gene>
    <name evidence="3" type="primary">LOC101515423</name>
</gene>
<feature type="region of interest" description="Disordered" evidence="1">
    <location>
        <begin position="524"/>
        <end position="593"/>
    </location>
</feature>
<dbReference type="PaxDb" id="3827-XP_004515901.1"/>
<evidence type="ECO:0000313" key="3">
    <source>
        <dbReference type="RefSeq" id="XP_004515901.1"/>
    </source>
</evidence>
<reference evidence="3" key="1">
    <citation type="submission" date="2025-08" db="UniProtKB">
        <authorList>
            <consortium name="RefSeq"/>
        </authorList>
    </citation>
    <scope>IDENTIFICATION</scope>
    <source>
        <tissue evidence="3">Etiolated seedlings</tissue>
    </source>
</reference>
<accession>A0A1S2Z6G9</accession>
<dbReference type="AlphaFoldDB" id="A0A1S2Z6G9"/>
<keyword evidence="2" id="KW-1185">Reference proteome</keyword>
<dbReference type="PANTHER" id="PTHR12112">
    <property type="entry name" value="BNIP - RELATED"/>
    <property type="match status" value="1"/>
</dbReference>
<dbReference type="FunFam" id="3.90.1640.10:FF:000010">
    <property type="entry name" value="Uncharacterized protein"/>
    <property type="match status" value="1"/>
</dbReference>
<dbReference type="GeneID" id="101515423"/>
<feature type="region of interest" description="Disordered" evidence="1">
    <location>
        <begin position="86"/>
        <end position="266"/>
    </location>
</feature>
<dbReference type="eggNOG" id="ENOG502QTMB">
    <property type="taxonomic scope" value="Eukaryota"/>
</dbReference>
<name>A0A1S2Z6G9_CICAR</name>
<protein>
    <submittedName>
        <fullName evidence="3">Uncharacterized protein LOC101515423</fullName>
    </submittedName>
</protein>